<organism evidence="6 7">
    <name type="scientific">Longicatena caecimuris</name>
    <dbReference type="NCBI Taxonomy" id="1796635"/>
    <lineage>
        <taxon>Bacteria</taxon>
        <taxon>Bacillati</taxon>
        <taxon>Bacillota</taxon>
        <taxon>Erysipelotrichia</taxon>
        <taxon>Erysipelotrichales</taxon>
        <taxon>Erysipelotrichaceae</taxon>
        <taxon>Longicatena</taxon>
    </lineage>
</organism>
<dbReference type="GO" id="GO:0005524">
    <property type="term" value="F:ATP binding"/>
    <property type="evidence" value="ECO:0007669"/>
    <property type="project" value="UniProtKB-UniRule"/>
</dbReference>
<reference evidence="6 7" key="1">
    <citation type="submission" date="2019-03" db="EMBL/GenBank/DDBJ databases">
        <title>Genomic Encyclopedia of Type Strains, Phase IV (KMG-IV): sequencing the most valuable type-strain genomes for metagenomic binning, comparative biology and taxonomic classification.</title>
        <authorList>
            <person name="Goeker M."/>
        </authorList>
    </citation>
    <scope>NUCLEOTIDE SEQUENCE [LARGE SCALE GENOMIC DNA]</scope>
    <source>
        <strain evidence="6 7">DSM 29481</strain>
    </source>
</reference>
<gene>
    <name evidence="6" type="ORF">EDD61_11247</name>
</gene>
<keyword evidence="3 4" id="KW-0067">ATP-binding</keyword>
<sequence>MDKLVIIGAGEFQLPLIKKAKEMGYETHVFAWAEGAVGKDFADYFYPISITEKEIILEQCKQINPQGIVSIGSDLAVLTVNYVARSLHLPTNPEISDVICTNKYEMRKAFLANGIDVPKFLETKGHVEKEQLSSFTFPLIVKPTDRSGSRGITKIETYEALDKAIQIATAYAFEKKAIIEEFIEGPEYSCECISYQGEHTFLAFTQKYTSGAPHFIETGHVEPSNIPMDKIMAYQKEIFKALDALHIQNGASHCEFKIDHQGAIKIIEIGSRMGGDCIGSDLVYLSTGYDFVEMVIEVACGKKPTLKKKKEDEYAGIKFIFDHDDIDTLRKLQRKHPETLQYVSEITEVGNHDVVDSSTRFGFYIFTTKDKAFVDEILG</sequence>
<evidence type="ECO:0000256" key="1">
    <source>
        <dbReference type="ARBA" id="ARBA00022598"/>
    </source>
</evidence>
<dbReference type="PANTHER" id="PTHR43585:SF2">
    <property type="entry name" value="ATP-GRASP ENZYME FSQD"/>
    <property type="match status" value="1"/>
</dbReference>
<feature type="domain" description="ATP-grasp" evidence="5">
    <location>
        <begin position="107"/>
        <end position="300"/>
    </location>
</feature>
<dbReference type="InterPro" id="IPR013815">
    <property type="entry name" value="ATP_grasp_subdomain_1"/>
</dbReference>
<dbReference type="Gene3D" id="3.40.50.20">
    <property type="match status" value="1"/>
</dbReference>
<dbReference type="Pfam" id="PF13535">
    <property type="entry name" value="ATP-grasp_4"/>
    <property type="match status" value="1"/>
</dbReference>
<dbReference type="SUPFAM" id="SSF52440">
    <property type="entry name" value="PreATP-grasp domain"/>
    <property type="match status" value="1"/>
</dbReference>
<comment type="caution">
    <text evidence="6">The sequence shown here is derived from an EMBL/GenBank/DDBJ whole genome shotgun (WGS) entry which is preliminary data.</text>
</comment>
<evidence type="ECO:0000256" key="2">
    <source>
        <dbReference type="ARBA" id="ARBA00022741"/>
    </source>
</evidence>
<dbReference type="PROSITE" id="PS50975">
    <property type="entry name" value="ATP_GRASP"/>
    <property type="match status" value="1"/>
</dbReference>
<dbReference type="GO" id="GO:0046872">
    <property type="term" value="F:metal ion binding"/>
    <property type="evidence" value="ECO:0007669"/>
    <property type="project" value="InterPro"/>
</dbReference>
<dbReference type="InterPro" id="IPR011761">
    <property type="entry name" value="ATP-grasp"/>
</dbReference>
<evidence type="ECO:0000313" key="6">
    <source>
        <dbReference type="EMBL" id="TCU59019.1"/>
    </source>
</evidence>
<protein>
    <submittedName>
        <fullName evidence="6">Biotin carboxylase</fullName>
    </submittedName>
</protein>
<dbReference type="AlphaFoldDB" id="A0A4R3TCP1"/>
<keyword evidence="2 4" id="KW-0547">Nucleotide-binding</keyword>
<dbReference type="InterPro" id="IPR016185">
    <property type="entry name" value="PreATP-grasp_dom_sf"/>
</dbReference>
<dbReference type="Gene3D" id="3.30.1490.20">
    <property type="entry name" value="ATP-grasp fold, A domain"/>
    <property type="match status" value="1"/>
</dbReference>
<evidence type="ECO:0000256" key="3">
    <source>
        <dbReference type="ARBA" id="ARBA00022840"/>
    </source>
</evidence>
<dbReference type="InterPro" id="IPR052032">
    <property type="entry name" value="ATP-dep_AA_Ligase"/>
</dbReference>
<accession>A0A4R3TCP1</accession>
<name>A0A4R3TCP1_9FIRM</name>
<dbReference type="Gene3D" id="3.30.470.20">
    <property type="entry name" value="ATP-grasp fold, B domain"/>
    <property type="match status" value="1"/>
</dbReference>
<evidence type="ECO:0000256" key="4">
    <source>
        <dbReference type="PROSITE-ProRule" id="PRU00409"/>
    </source>
</evidence>
<keyword evidence="1" id="KW-0436">Ligase</keyword>
<evidence type="ECO:0000313" key="7">
    <source>
        <dbReference type="Proteomes" id="UP000295773"/>
    </source>
</evidence>
<dbReference type="RefSeq" id="WP_132224951.1">
    <property type="nucleotide sequence ID" value="NZ_JANKBG010000012.1"/>
</dbReference>
<keyword evidence="7" id="KW-1185">Reference proteome</keyword>
<evidence type="ECO:0000259" key="5">
    <source>
        <dbReference type="PROSITE" id="PS50975"/>
    </source>
</evidence>
<dbReference type="PANTHER" id="PTHR43585">
    <property type="entry name" value="FUMIPYRROLE BIOSYNTHESIS PROTEIN C"/>
    <property type="match status" value="1"/>
</dbReference>
<dbReference type="GO" id="GO:0016874">
    <property type="term" value="F:ligase activity"/>
    <property type="evidence" value="ECO:0007669"/>
    <property type="project" value="UniProtKB-KW"/>
</dbReference>
<dbReference type="EMBL" id="SMBP01000012">
    <property type="protein sequence ID" value="TCU59019.1"/>
    <property type="molecule type" value="Genomic_DNA"/>
</dbReference>
<proteinExistence type="predicted"/>
<dbReference type="Proteomes" id="UP000295773">
    <property type="component" value="Unassembled WGS sequence"/>
</dbReference>
<dbReference type="SUPFAM" id="SSF56059">
    <property type="entry name" value="Glutathione synthetase ATP-binding domain-like"/>
    <property type="match status" value="1"/>
</dbReference>